<evidence type="ECO:0000313" key="9">
    <source>
        <dbReference type="Proteomes" id="UP001165160"/>
    </source>
</evidence>
<dbReference type="InterPro" id="IPR008145">
    <property type="entry name" value="GK/Ca_channel_bsu"/>
</dbReference>
<dbReference type="Proteomes" id="UP001165160">
    <property type="component" value="Unassembled WGS sequence"/>
</dbReference>
<evidence type="ECO:0000256" key="1">
    <source>
        <dbReference type="ARBA" id="ARBA00005790"/>
    </source>
</evidence>
<proteinExistence type="inferred from homology"/>
<keyword evidence="5" id="KW-0418">Kinase</keyword>
<dbReference type="AlphaFoldDB" id="A0A9W7BL47"/>
<evidence type="ECO:0000256" key="6">
    <source>
        <dbReference type="ARBA" id="ARBA00022840"/>
    </source>
</evidence>
<keyword evidence="9" id="KW-1185">Reference proteome</keyword>
<evidence type="ECO:0000256" key="3">
    <source>
        <dbReference type="ARBA" id="ARBA00022679"/>
    </source>
</evidence>
<dbReference type="Gene3D" id="3.40.50.300">
    <property type="entry name" value="P-loop containing nucleotide triphosphate hydrolases"/>
    <property type="match status" value="1"/>
</dbReference>
<evidence type="ECO:0000256" key="5">
    <source>
        <dbReference type="ARBA" id="ARBA00022777"/>
    </source>
</evidence>
<dbReference type="GO" id="GO:0004385">
    <property type="term" value="F:GMP kinase activity"/>
    <property type="evidence" value="ECO:0007669"/>
    <property type="project" value="UniProtKB-EC"/>
</dbReference>
<organism evidence="8 9">
    <name type="scientific">Triparma verrucosa</name>
    <dbReference type="NCBI Taxonomy" id="1606542"/>
    <lineage>
        <taxon>Eukaryota</taxon>
        <taxon>Sar</taxon>
        <taxon>Stramenopiles</taxon>
        <taxon>Ochrophyta</taxon>
        <taxon>Bolidophyceae</taxon>
        <taxon>Parmales</taxon>
        <taxon>Triparmaceae</taxon>
        <taxon>Triparma</taxon>
    </lineage>
</organism>
<dbReference type="FunFam" id="3.30.63.10:FF:000002">
    <property type="entry name" value="Guanylate kinase 1"/>
    <property type="match status" value="1"/>
</dbReference>
<dbReference type="GO" id="GO:0005829">
    <property type="term" value="C:cytosol"/>
    <property type="evidence" value="ECO:0007669"/>
    <property type="project" value="TreeGrafter"/>
</dbReference>
<dbReference type="SUPFAM" id="SSF52540">
    <property type="entry name" value="P-loop containing nucleoside triphosphate hydrolases"/>
    <property type="match status" value="1"/>
</dbReference>
<dbReference type="InterPro" id="IPR008144">
    <property type="entry name" value="Guanylate_kin-like_dom"/>
</dbReference>
<evidence type="ECO:0000313" key="8">
    <source>
        <dbReference type="EMBL" id="GMH89895.1"/>
    </source>
</evidence>
<keyword evidence="3" id="KW-0808">Transferase</keyword>
<evidence type="ECO:0000259" key="7">
    <source>
        <dbReference type="PROSITE" id="PS50052"/>
    </source>
</evidence>
<evidence type="ECO:0000256" key="4">
    <source>
        <dbReference type="ARBA" id="ARBA00022741"/>
    </source>
</evidence>
<dbReference type="PROSITE" id="PS50052">
    <property type="entry name" value="GUANYLATE_KINASE_2"/>
    <property type="match status" value="1"/>
</dbReference>
<dbReference type="EMBL" id="BRXX01000099">
    <property type="protein sequence ID" value="GMH89895.1"/>
    <property type="molecule type" value="Genomic_DNA"/>
</dbReference>
<evidence type="ECO:0000256" key="2">
    <source>
        <dbReference type="ARBA" id="ARBA00012961"/>
    </source>
</evidence>
<name>A0A9W7BL47_9STRA</name>
<dbReference type="InterPro" id="IPR017665">
    <property type="entry name" value="Guanylate_kinase"/>
</dbReference>
<dbReference type="EC" id="2.7.4.8" evidence="2"/>
<keyword evidence="6" id="KW-0067">ATP-binding</keyword>
<dbReference type="Pfam" id="PF00625">
    <property type="entry name" value="Guanylate_kin"/>
    <property type="match status" value="1"/>
</dbReference>
<protein>
    <recommendedName>
        <fullName evidence="2">guanylate kinase</fullName>
        <ecNumber evidence="2">2.7.4.8</ecNumber>
    </recommendedName>
</protein>
<comment type="caution">
    <text evidence="8">The sequence shown here is derived from an EMBL/GenBank/DDBJ whole genome shotgun (WGS) entry which is preliminary data.</text>
</comment>
<comment type="similarity">
    <text evidence="1">Belongs to the guanylate kinase family.</text>
</comment>
<dbReference type="SMART" id="SM00072">
    <property type="entry name" value="GuKc"/>
    <property type="match status" value="1"/>
</dbReference>
<gene>
    <name evidence="8" type="ORF">TrVE_jg7992</name>
</gene>
<dbReference type="PROSITE" id="PS00856">
    <property type="entry name" value="GUANYLATE_KINASE_1"/>
    <property type="match status" value="1"/>
</dbReference>
<keyword evidence="4" id="KW-0547">Nucleotide-binding</keyword>
<accession>A0A9W7BL47</accession>
<dbReference type="GO" id="GO:0005524">
    <property type="term" value="F:ATP binding"/>
    <property type="evidence" value="ECO:0007669"/>
    <property type="project" value="UniProtKB-KW"/>
</dbReference>
<dbReference type="InterPro" id="IPR027417">
    <property type="entry name" value="P-loop_NTPase"/>
</dbReference>
<dbReference type="InterPro" id="IPR020590">
    <property type="entry name" value="Guanylate_kinase_CS"/>
</dbReference>
<feature type="domain" description="Guanylate kinase-like" evidence="7">
    <location>
        <begin position="74"/>
        <end position="261"/>
    </location>
</feature>
<dbReference type="CDD" id="cd00071">
    <property type="entry name" value="GMPK"/>
    <property type="match status" value="1"/>
</dbReference>
<sequence length="266" mass="28487">MGASASAINKDEIIARELEKPADGSDLTEETALDEVRRLRALLATYTTPIVPTPSSLAKTNGGGGGGGGTGGGPAPLVVCGPSGVGKGTLIKELKARWEGKFRFSVSYTTREPREGEENGVHYNFVSEEEFDKMLASDSFLEHATVHGNKYGTSTDEVFSKKTNSAILLLDIDVEGVKAIKAHVSSGKMSGAKFLFISPLDLPSLEARLRARGTEDEDNVKRRLGNAAKEIEYGKVDGNFDKVVVNDDLGKAKDEFCGWIGGEYQL</sequence>
<dbReference type="PANTHER" id="PTHR23117">
    <property type="entry name" value="GUANYLATE KINASE-RELATED"/>
    <property type="match status" value="1"/>
</dbReference>
<dbReference type="Gene3D" id="3.30.63.10">
    <property type="entry name" value="Guanylate Kinase phosphate binding domain"/>
    <property type="match status" value="1"/>
</dbReference>
<dbReference type="NCBIfam" id="TIGR03263">
    <property type="entry name" value="guanyl_kin"/>
    <property type="match status" value="1"/>
</dbReference>
<dbReference type="PANTHER" id="PTHR23117:SF13">
    <property type="entry name" value="GUANYLATE KINASE"/>
    <property type="match status" value="1"/>
</dbReference>
<reference evidence="9" key="1">
    <citation type="journal article" date="2023" name="Commun. Biol.">
        <title>Genome analysis of Parmales, the sister group of diatoms, reveals the evolutionary specialization of diatoms from phago-mixotrophs to photoautotrophs.</title>
        <authorList>
            <person name="Ban H."/>
            <person name="Sato S."/>
            <person name="Yoshikawa S."/>
            <person name="Yamada K."/>
            <person name="Nakamura Y."/>
            <person name="Ichinomiya M."/>
            <person name="Sato N."/>
            <person name="Blanc-Mathieu R."/>
            <person name="Endo H."/>
            <person name="Kuwata A."/>
            <person name="Ogata H."/>
        </authorList>
    </citation>
    <scope>NUCLEOTIDE SEQUENCE [LARGE SCALE GENOMIC DNA]</scope>
    <source>
        <strain evidence="9">NIES 3699</strain>
    </source>
</reference>